<dbReference type="PANTHER" id="PTHR45846:SF1">
    <property type="entry name" value="TRNA-DIHYDROURIDINE(47) SYNTHASE [NAD(P)(+)]-LIKE"/>
    <property type="match status" value="1"/>
</dbReference>
<proteinExistence type="predicted"/>
<accession>A0A1W5D0M9</accession>
<dbReference type="EMBL" id="FWEW01001248">
    <property type="protein sequence ID" value="SLM36678.1"/>
    <property type="molecule type" value="Genomic_DNA"/>
</dbReference>
<evidence type="ECO:0000313" key="2">
    <source>
        <dbReference type="Proteomes" id="UP000192927"/>
    </source>
</evidence>
<dbReference type="Proteomes" id="UP000192927">
    <property type="component" value="Unassembled WGS sequence"/>
</dbReference>
<dbReference type="GO" id="GO:0003723">
    <property type="term" value="F:RNA binding"/>
    <property type="evidence" value="ECO:0007669"/>
    <property type="project" value="TreeGrafter"/>
</dbReference>
<name>A0A1W5D0M9_9LECA</name>
<sequence>MLARGALIKPWLFEEIASGQYLDKSATERLAMVDQYVRFGLETWGADEMGVGTTRRFLLVGLLEVLTQWLQDRPSAWRGRNELESLLGSGDFRDWIKISEMFLGPAHKDFRFAPKHKSNSYEIEAEG</sequence>
<dbReference type="PANTHER" id="PTHR45846">
    <property type="entry name" value="TRNA-DIHYDROURIDINE(47) SYNTHASE [NAD(P)(+)]-LIKE"/>
    <property type="match status" value="1"/>
</dbReference>
<evidence type="ECO:0000313" key="1">
    <source>
        <dbReference type="EMBL" id="SLM36678.1"/>
    </source>
</evidence>
<dbReference type="SUPFAM" id="SSF51395">
    <property type="entry name" value="FMN-linked oxidoreductases"/>
    <property type="match status" value="1"/>
</dbReference>
<reference evidence="2" key="1">
    <citation type="submission" date="2017-03" db="EMBL/GenBank/DDBJ databases">
        <authorList>
            <person name="Sharma R."/>
            <person name="Thines M."/>
        </authorList>
    </citation>
    <scope>NUCLEOTIDE SEQUENCE [LARGE SCALE GENOMIC DNA]</scope>
</reference>
<dbReference type="GO" id="GO:0017150">
    <property type="term" value="F:tRNA dihydrouridine synthase activity"/>
    <property type="evidence" value="ECO:0007669"/>
    <property type="project" value="TreeGrafter"/>
</dbReference>
<keyword evidence="2" id="KW-1185">Reference proteome</keyword>
<dbReference type="AlphaFoldDB" id="A0A1W5D0M9"/>
<protein>
    <submittedName>
        <fullName evidence="1">Trna-dihydrouridine synthase 3</fullName>
    </submittedName>
</protein>
<organism evidence="1 2">
    <name type="scientific">Lasallia pustulata</name>
    <dbReference type="NCBI Taxonomy" id="136370"/>
    <lineage>
        <taxon>Eukaryota</taxon>
        <taxon>Fungi</taxon>
        <taxon>Dikarya</taxon>
        <taxon>Ascomycota</taxon>
        <taxon>Pezizomycotina</taxon>
        <taxon>Lecanoromycetes</taxon>
        <taxon>OSLEUM clade</taxon>
        <taxon>Umbilicariomycetidae</taxon>
        <taxon>Umbilicariales</taxon>
        <taxon>Umbilicariaceae</taxon>
        <taxon>Lasallia</taxon>
    </lineage>
</organism>